<evidence type="ECO:0000313" key="3">
    <source>
        <dbReference type="Proteomes" id="UP000193719"/>
    </source>
</evidence>
<feature type="signal peptide" evidence="1">
    <location>
        <begin position="1"/>
        <end position="18"/>
    </location>
</feature>
<sequence>MKLLCINILFLLVKHVFSTKYKPTYLNLDNFPKKAYIFAYNTCDIYYIYNRSNYSYEIENTDTVENANYNRPSDPGQTAHRDPIRCIHLGLSEVNFQYIMYESSTTTYLVVSDSSNKELHDYRKLSFQYLLDYS</sequence>
<name>A0A1Y1VBG6_9FUNG</name>
<dbReference type="AlphaFoldDB" id="A0A1Y1VBG6"/>
<evidence type="ECO:0000313" key="2">
    <source>
        <dbReference type="EMBL" id="ORX51833.1"/>
    </source>
</evidence>
<dbReference type="Proteomes" id="UP000193719">
    <property type="component" value="Unassembled WGS sequence"/>
</dbReference>
<comment type="caution">
    <text evidence="2">The sequence shown here is derived from an EMBL/GenBank/DDBJ whole genome shotgun (WGS) entry which is preliminary data.</text>
</comment>
<proteinExistence type="predicted"/>
<evidence type="ECO:0000256" key="1">
    <source>
        <dbReference type="SAM" id="SignalP"/>
    </source>
</evidence>
<dbReference type="EMBL" id="MCFH01000017">
    <property type="protein sequence ID" value="ORX51833.1"/>
    <property type="molecule type" value="Genomic_DNA"/>
</dbReference>
<keyword evidence="1" id="KW-0732">Signal</keyword>
<reference evidence="2 3" key="2">
    <citation type="submission" date="2016-08" db="EMBL/GenBank/DDBJ databases">
        <title>Pervasive Adenine N6-methylation of Active Genes in Fungi.</title>
        <authorList>
            <consortium name="DOE Joint Genome Institute"/>
            <person name="Mondo S.J."/>
            <person name="Dannebaum R.O."/>
            <person name="Kuo R.C."/>
            <person name="Labutti K."/>
            <person name="Haridas S."/>
            <person name="Kuo A."/>
            <person name="Salamov A."/>
            <person name="Ahrendt S.R."/>
            <person name="Lipzen A."/>
            <person name="Sullivan W."/>
            <person name="Andreopoulos W.B."/>
            <person name="Clum A."/>
            <person name="Lindquist E."/>
            <person name="Daum C."/>
            <person name="Ramamoorthy G.K."/>
            <person name="Gryganskyi A."/>
            <person name="Culley D."/>
            <person name="Magnuson J.K."/>
            <person name="James T.Y."/>
            <person name="O'Malley M.A."/>
            <person name="Stajich J.E."/>
            <person name="Spatafora J.W."/>
            <person name="Visel A."/>
            <person name="Grigoriev I.V."/>
        </authorList>
    </citation>
    <scope>NUCLEOTIDE SEQUENCE [LARGE SCALE GENOMIC DNA]</scope>
    <source>
        <strain evidence="3">finn</strain>
    </source>
</reference>
<gene>
    <name evidence="2" type="ORF">BCR36DRAFT_369741</name>
</gene>
<protein>
    <submittedName>
        <fullName evidence="2">Uncharacterized protein</fullName>
    </submittedName>
</protein>
<keyword evidence="3" id="KW-1185">Reference proteome</keyword>
<accession>A0A1Y1VBG6</accession>
<reference evidence="2 3" key="1">
    <citation type="submission" date="2016-08" db="EMBL/GenBank/DDBJ databases">
        <title>Genomes of anaerobic fungi encode conserved fungal cellulosomes for biomass hydrolysis.</title>
        <authorList>
            <consortium name="DOE Joint Genome Institute"/>
            <person name="Haitjema C.H."/>
            <person name="Gilmore S.P."/>
            <person name="Henske J.K."/>
            <person name="Solomon K.V."/>
            <person name="De Groot R."/>
            <person name="Kuo A."/>
            <person name="Mondo S.J."/>
            <person name="Salamov A.A."/>
            <person name="Labutti K."/>
            <person name="Zhao Z."/>
            <person name="Chiniquy J."/>
            <person name="Barry K."/>
            <person name="Brewer H.M."/>
            <person name="Purvine S.O."/>
            <person name="Wright A.T."/>
            <person name="Boxma B."/>
            <person name="Van Alen T."/>
            <person name="Hackstein J.H."/>
            <person name="Baker S.E."/>
            <person name="Grigoriev I.V."/>
            <person name="O'Malley M.A."/>
        </authorList>
    </citation>
    <scope>NUCLEOTIDE SEQUENCE [LARGE SCALE GENOMIC DNA]</scope>
    <source>
        <strain evidence="3">finn</strain>
    </source>
</reference>
<feature type="chain" id="PRO_5010985146" evidence="1">
    <location>
        <begin position="19"/>
        <end position="134"/>
    </location>
</feature>
<organism evidence="2 3">
    <name type="scientific">Piromyces finnis</name>
    <dbReference type="NCBI Taxonomy" id="1754191"/>
    <lineage>
        <taxon>Eukaryota</taxon>
        <taxon>Fungi</taxon>
        <taxon>Fungi incertae sedis</taxon>
        <taxon>Chytridiomycota</taxon>
        <taxon>Chytridiomycota incertae sedis</taxon>
        <taxon>Neocallimastigomycetes</taxon>
        <taxon>Neocallimastigales</taxon>
        <taxon>Neocallimastigaceae</taxon>
        <taxon>Piromyces</taxon>
    </lineage>
</organism>